<organism evidence="4 5">
    <name type="scientific">Mya arenaria</name>
    <name type="common">Soft-shell clam</name>
    <dbReference type="NCBI Taxonomy" id="6604"/>
    <lineage>
        <taxon>Eukaryota</taxon>
        <taxon>Metazoa</taxon>
        <taxon>Spiralia</taxon>
        <taxon>Lophotrochozoa</taxon>
        <taxon>Mollusca</taxon>
        <taxon>Bivalvia</taxon>
        <taxon>Autobranchia</taxon>
        <taxon>Heteroconchia</taxon>
        <taxon>Euheterodonta</taxon>
        <taxon>Imparidentia</taxon>
        <taxon>Neoheterodontei</taxon>
        <taxon>Myida</taxon>
        <taxon>Myoidea</taxon>
        <taxon>Myidae</taxon>
        <taxon>Mya</taxon>
    </lineage>
</organism>
<dbReference type="Pfam" id="PF00053">
    <property type="entry name" value="EGF_laminin"/>
    <property type="match status" value="2"/>
</dbReference>
<evidence type="ECO:0000256" key="2">
    <source>
        <dbReference type="SAM" id="Phobius"/>
    </source>
</evidence>
<dbReference type="Gene3D" id="2.170.300.10">
    <property type="entry name" value="Tie2 ligand-binding domain superfamily"/>
    <property type="match status" value="1"/>
</dbReference>
<dbReference type="SMART" id="SM00181">
    <property type="entry name" value="EGF"/>
    <property type="match status" value="10"/>
</dbReference>
<protein>
    <submittedName>
        <fullName evidence="4">TENX-like protein</fullName>
    </submittedName>
</protein>
<dbReference type="PROSITE" id="PS01248">
    <property type="entry name" value="EGF_LAM_1"/>
    <property type="match status" value="1"/>
</dbReference>
<name>A0ABY7FAV7_MYAAR</name>
<evidence type="ECO:0000256" key="1">
    <source>
        <dbReference type="ARBA" id="ARBA00022536"/>
    </source>
</evidence>
<dbReference type="InterPro" id="IPR000742">
    <property type="entry name" value="EGF"/>
</dbReference>
<evidence type="ECO:0000259" key="3">
    <source>
        <dbReference type="PROSITE" id="PS01248"/>
    </source>
</evidence>
<proteinExistence type="predicted"/>
<dbReference type="PANTHER" id="PTHR24043">
    <property type="entry name" value="SCAVENGER RECEPTOR CLASS F"/>
    <property type="match status" value="1"/>
</dbReference>
<feature type="transmembrane region" description="Helical" evidence="2">
    <location>
        <begin position="446"/>
        <end position="469"/>
    </location>
</feature>
<dbReference type="Proteomes" id="UP001164746">
    <property type="component" value="Chromosome 10"/>
</dbReference>
<keyword evidence="2" id="KW-0812">Transmembrane</keyword>
<keyword evidence="2" id="KW-1133">Transmembrane helix</keyword>
<keyword evidence="5" id="KW-1185">Reference proteome</keyword>
<evidence type="ECO:0000313" key="4">
    <source>
        <dbReference type="EMBL" id="WAR17914.1"/>
    </source>
</evidence>
<feature type="non-terminal residue" evidence="4">
    <location>
        <position position="1"/>
    </location>
</feature>
<accession>A0ABY7FAV7</accession>
<feature type="domain" description="Laminin EGF-like" evidence="3">
    <location>
        <begin position="269"/>
        <end position="304"/>
    </location>
</feature>
<keyword evidence="1" id="KW-0245">EGF-like domain</keyword>
<dbReference type="InterPro" id="IPR002049">
    <property type="entry name" value="LE_dom"/>
</dbReference>
<feature type="non-terminal residue" evidence="4">
    <location>
        <position position="479"/>
    </location>
</feature>
<dbReference type="PRINTS" id="PR00011">
    <property type="entry name" value="EGFLAMININ"/>
</dbReference>
<reference evidence="4" key="1">
    <citation type="submission" date="2022-11" db="EMBL/GenBank/DDBJ databases">
        <title>Centuries of genome instability and evolution in soft-shell clam transmissible cancer (bioRxiv).</title>
        <authorList>
            <person name="Hart S.F.M."/>
            <person name="Yonemitsu M.A."/>
            <person name="Giersch R.M."/>
            <person name="Beal B.F."/>
            <person name="Arriagada G."/>
            <person name="Davis B.W."/>
            <person name="Ostrander E.A."/>
            <person name="Goff S.P."/>
            <person name="Metzger M.J."/>
        </authorList>
    </citation>
    <scope>NUCLEOTIDE SEQUENCE</scope>
    <source>
        <strain evidence="4">MELC-2E11</strain>
        <tissue evidence="4">Siphon/mantle</tissue>
    </source>
</reference>
<dbReference type="InterPro" id="IPR042635">
    <property type="entry name" value="MEGF10/SREC1/2-like"/>
</dbReference>
<evidence type="ECO:0000313" key="5">
    <source>
        <dbReference type="Proteomes" id="UP001164746"/>
    </source>
</evidence>
<keyword evidence="2" id="KW-0472">Membrane</keyword>
<gene>
    <name evidence="4" type="ORF">MAR_032508</name>
</gene>
<dbReference type="EMBL" id="CP111021">
    <property type="protein sequence ID" value="WAR17914.1"/>
    <property type="molecule type" value="Genomic_DNA"/>
</dbReference>
<dbReference type="SMART" id="SM00180">
    <property type="entry name" value="EGF_Lam"/>
    <property type="match status" value="4"/>
</dbReference>
<sequence length="479" mass="52481">CPEHCQECDQTLGCVKCNPGFTGPNCNTRCSRGNCYCNTTQECVSCPTGFHLQGGECLPCRRGCRSCSSYFRCDLCQPGRFGASCDRIVNVTNHCYVREGFYKQYCWSCENGYYNTTSLCNSVCPSACVSCESRSNCTSCVDGFYGISCQYQCGAGCRKGSCDKTTGFCRCNTNFIGHKCERCVNGKIGRNCNNSCPTHCISCHDSQCLGCERGWYGDQCQNACLKHCTSCHNGYQCPACVQGYHGDRCQYKCAIGCELKQCKQSNGSCSCKPNFIGAKCDQCILGKYGPLCQFDCPHGCLKQCNKYTGQCDECVPGTFGEKCEYLCPGNCNGPCDKKSGSCRNCLGKYTGIHCDEVSPAPANNPCRETCKSNICDHDTGYCKLGCITNYFGSKCEHVCPTNCSASQIFLRCSDDNRGCDWECVNKVSSAACYKGFQSYVSTHESVAVLATLGSLLSVIVVAALVFRFWMFNRKVKARP</sequence>